<name>A0AAW9SE71_9RHOB</name>
<accession>A0AAW9SE71</accession>
<reference evidence="2 3" key="1">
    <citation type="submission" date="2024-05" db="EMBL/GenBank/DDBJ databases">
        <title>Genome sequence of Ponticoccus litoralis KCCM 90028.</title>
        <authorList>
            <person name="Kim J.M."/>
            <person name="Lee J.K."/>
            <person name="Choi B.J."/>
            <person name="Bayburt H."/>
            <person name="Baek J.H."/>
            <person name="Jeon C.O."/>
        </authorList>
    </citation>
    <scope>NUCLEOTIDE SEQUENCE [LARGE SCALE GENOMIC DNA]</scope>
    <source>
        <strain evidence="2 3">KCCM 90028</strain>
    </source>
</reference>
<proteinExistence type="predicted"/>
<sequence length="41" mass="4406">MADATADEGLGRVAAMAMGPDAEGRRVRRRDAPQEHLGKQN</sequence>
<evidence type="ECO:0000256" key="1">
    <source>
        <dbReference type="SAM" id="MobiDB-lite"/>
    </source>
</evidence>
<protein>
    <submittedName>
        <fullName evidence="2">Uncharacterized protein</fullName>
    </submittedName>
</protein>
<feature type="compositionally biased region" description="Basic and acidic residues" evidence="1">
    <location>
        <begin position="22"/>
        <end position="41"/>
    </location>
</feature>
<dbReference type="RefSeq" id="WP_347168248.1">
    <property type="nucleotide sequence ID" value="NZ_JBDNCH010000004.1"/>
</dbReference>
<feature type="region of interest" description="Disordered" evidence="1">
    <location>
        <begin position="1"/>
        <end position="41"/>
    </location>
</feature>
<organism evidence="2 3">
    <name type="scientific">Ponticoccus litoralis</name>
    <dbReference type="NCBI Taxonomy" id="422297"/>
    <lineage>
        <taxon>Bacteria</taxon>
        <taxon>Pseudomonadati</taxon>
        <taxon>Pseudomonadota</taxon>
        <taxon>Alphaproteobacteria</taxon>
        <taxon>Rhodobacterales</taxon>
        <taxon>Roseobacteraceae</taxon>
        <taxon>Ponticoccus</taxon>
    </lineage>
</organism>
<dbReference type="AlphaFoldDB" id="A0AAW9SE71"/>
<keyword evidence="3" id="KW-1185">Reference proteome</keyword>
<dbReference type="Proteomes" id="UP001428774">
    <property type="component" value="Unassembled WGS sequence"/>
</dbReference>
<gene>
    <name evidence="2" type="ORF">ABFB10_21310</name>
</gene>
<evidence type="ECO:0000313" key="3">
    <source>
        <dbReference type="Proteomes" id="UP001428774"/>
    </source>
</evidence>
<evidence type="ECO:0000313" key="2">
    <source>
        <dbReference type="EMBL" id="MEN9063144.1"/>
    </source>
</evidence>
<dbReference type="EMBL" id="JBDNCH010000004">
    <property type="protein sequence ID" value="MEN9063144.1"/>
    <property type="molecule type" value="Genomic_DNA"/>
</dbReference>
<comment type="caution">
    <text evidence="2">The sequence shown here is derived from an EMBL/GenBank/DDBJ whole genome shotgun (WGS) entry which is preliminary data.</text>
</comment>